<protein>
    <submittedName>
        <fullName evidence="3">Phage major capsid protein, P2 family</fullName>
    </submittedName>
</protein>
<dbReference type="RefSeq" id="WP_166506404.1">
    <property type="nucleotide sequence ID" value="NZ_LN854557.1"/>
</dbReference>
<gene>
    <name evidence="2" type="ORF">SGGMMB4_01102</name>
    <name evidence="3" type="ORF">SGGMMB4_04469</name>
</gene>
<organism evidence="3 4">
    <name type="scientific">Sodalis glossinidius (strain morsitans)</name>
    <dbReference type="NCBI Taxonomy" id="343509"/>
    <lineage>
        <taxon>Bacteria</taxon>
        <taxon>Pseudomonadati</taxon>
        <taxon>Pseudomonadota</taxon>
        <taxon>Gammaproteobacteria</taxon>
        <taxon>Enterobacterales</taxon>
        <taxon>Bruguierivoracaceae</taxon>
        <taxon>Sodalis</taxon>
    </lineage>
</organism>
<evidence type="ECO:0000256" key="1">
    <source>
        <dbReference type="SAM" id="MobiDB-lite"/>
    </source>
</evidence>
<feature type="compositionally biased region" description="Basic residues" evidence="1">
    <location>
        <begin position="1"/>
        <end position="11"/>
    </location>
</feature>
<dbReference type="InterPro" id="IPR006441">
    <property type="entry name" value="Phage_P2_GpN"/>
</dbReference>
<dbReference type="Pfam" id="PF05125">
    <property type="entry name" value="Phage_cap_P2"/>
    <property type="match status" value="1"/>
</dbReference>
<evidence type="ECO:0000313" key="2">
    <source>
        <dbReference type="EMBL" id="CRL44160.1"/>
    </source>
</evidence>
<name>A0A193QLS6_SODGM</name>
<reference evidence="3 4" key="1">
    <citation type="submission" date="2015-05" db="EMBL/GenBank/DDBJ databases">
        <authorList>
            <person name="Goodhead I."/>
        </authorList>
    </citation>
    <scope>NUCLEOTIDE SEQUENCE [LARGE SCALE GENOMIC DNA]</scope>
    <source>
        <strain evidence="3">B4</strain>
        <strain evidence="4">morsitans</strain>
    </source>
</reference>
<dbReference type="EMBL" id="LN854557">
    <property type="protein sequence ID" value="CRL44160.1"/>
    <property type="molecule type" value="Genomic_DNA"/>
</dbReference>
<dbReference type="EMBL" id="LN854557">
    <property type="protein sequence ID" value="CRL46126.1"/>
    <property type="molecule type" value="Genomic_DNA"/>
</dbReference>
<feature type="region of interest" description="Disordered" evidence="1">
    <location>
        <begin position="1"/>
        <end position="24"/>
    </location>
</feature>
<evidence type="ECO:0000313" key="4">
    <source>
        <dbReference type="Proteomes" id="UP000245838"/>
    </source>
</evidence>
<dbReference type="Proteomes" id="UP000245838">
    <property type="component" value="Chromosome sggmmb4_Chromosome"/>
</dbReference>
<sequence>MASRRVTRCRQRLSPPPSDRREPVSLHTLTAHRYRCEQTNFDTFLSYTQIDAWSGHPQFHQMISDQIARQEANDRLMVGFNGTSRAAKSDRAKHPLLQDTKKGWLQHLREDAPQRIMKGITLTQRDEDGKIVAKGKYAHLDALVYDALTSLLKTLAYTLRNRAADGDSAEALSLLQQALRLHSGNRGQAGYRSA</sequence>
<accession>A0A193QLS6</accession>
<dbReference type="AlphaFoldDB" id="A0A193QLS6"/>
<proteinExistence type="predicted"/>
<evidence type="ECO:0000313" key="3">
    <source>
        <dbReference type="EMBL" id="CRL46126.1"/>
    </source>
</evidence>